<sequence length="66" mass="7402">MPPAFFLGSCGMARSYMVKFPEISAPILGKNRLPCLLHDHQMKKSPPVTAGDSLCFYKKVIQKKTF</sequence>
<gene>
    <name evidence="1" type="ORF">FTV88_3219</name>
</gene>
<dbReference type="KEGG" id="hcv:FTV88_3219"/>
<accession>A0A5Q2N9X5</accession>
<dbReference type="AlphaFoldDB" id="A0A5Q2N9X5"/>
<evidence type="ECO:0000313" key="1">
    <source>
        <dbReference type="EMBL" id="QGG49285.1"/>
    </source>
</evidence>
<dbReference type="EMBL" id="CP045875">
    <property type="protein sequence ID" value="QGG49285.1"/>
    <property type="molecule type" value="Genomic_DNA"/>
</dbReference>
<proteinExistence type="predicted"/>
<organism evidence="1 2">
    <name type="scientific">Heliorestis convoluta</name>
    <dbReference type="NCBI Taxonomy" id="356322"/>
    <lineage>
        <taxon>Bacteria</taxon>
        <taxon>Bacillati</taxon>
        <taxon>Bacillota</taxon>
        <taxon>Clostridia</taxon>
        <taxon>Eubacteriales</taxon>
        <taxon>Heliobacteriaceae</taxon>
        <taxon>Heliorestis</taxon>
    </lineage>
</organism>
<protein>
    <submittedName>
        <fullName evidence="1">Uncharacterized protein</fullName>
    </submittedName>
</protein>
<dbReference type="Proteomes" id="UP000366051">
    <property type="component" value="Chromosome"/>
</dbReference>
<keyword evidence="2" id="KW-1185">Reference proteome</keyword>
<name>A0A5Q2N9X5_9FIRM</name>
<reference evidence="2" key="1">
    <citation type="submission" date="2019-11" db="EMBL/GenBank/DDBJ databases">
        <title>Genome sequence of Heliorestis convoluta strain HH, an alkaliphilic and minimalistic phototrophic bacterium from a soda lake in Egypt.</title>
        <authorList>
            <person name="Dewey E.D."/>
            <person name="Stokes L.M."/>
            <person name="Burchell B.M."/>
            <person name="Shaffer K.N."/>
            <person name="Huntington A.M."/>
            <person name="Baker J.M."/>
            <person name="Nadendla S."/>
            <person name="Giglio M.G."/>
            <person name="Touchman J.W."/>
            <person name="Blankenship R.E."/>
            <person name="Madigan M.T."/>
            <person name="Sattley W.M."/>
        </authorList>
    </citation>
    <scope>NUCLEOTIDE SEQUENCE [LARGE SCALE GENOMIC DNA]</scope>
    <source>
        <strain evidence="2">HH</strain>
    </source>
</reference>
<evidence type="ECO:0000313" key="2">
    <source>
        <dbReference type="Proteomes" id="UP000366051"/>
    </source>
</evidence>